<dbReference type="CDD" id="cd00419">
    <property type="entry name" value="Ferrochelatase_C"/>
    <property type="match status" value="1"/>
</dbReference>
<evidence type="ECO:0000256" key="8">
    <source>
        <dbReference type="ARBA" id="ARBA00023133"/>
    </source>
</evidence>
<comment type="caution">
    <text evidence="13">The sequence shown here is derived from an EMBL/GenBank/DDBJ whole genome shotgun (WGS) entry which is preliminary data.</text>
</comment>
<keyword evidence="7" id="KW-0496">Mitochondrion</keyword>
<evidence type="ECO:0000256" key="2">
    <source>
        <dbReference type="ARBA" id="ARBA00004943"/>
    </source>
</evidence>
<dbReference type="AlphaFoldDB" id="A0A9P4Q3E8"/>
<dbReference type="InterPro" id="IPR033659">
    <property type="entry name" value="Ferrochelatase_N"/>
</dbReference>
<dbReference type="Gene3D" id="3.40.50.1400">
    <property type="match status" value="2"/>
</dbReference>
<dbReference type="GO" id="GO:0006783">
    <property type="term" value="P:heme biosynthetic process"/>
    <property type="evidence" value="ECO:0007669"/>
    <property type="project" value="UniProtKB-UniRule"/>
</dbReference>
<accession>A0A9P4Q3E8</accession>
<evidence type="ECO:0000256" key="6">
    <source>
        <dbReference type="ARBA" id="ARBA00023004"/>
    </source>
</evidence>
<proteinExistence type="inferred from homology"/>
<dbReference type="EC" id="4.98.1.1" evidence="12"/>
<comment type="subcellular location">
    <subcellularLocation>
        <location evidence="1">Mitochondrion inner membrane</location>
        <topology evidence="1">Peripheral membrane protein</topology>
        <orientation evidence="1">Matrix side</orientation>
    </subcellularLocation>
</comment>
<keyword evidence="11 12" id="KW-0627">Porphyrin biosynthesis</keyword>
<dbReference type="NCBIfam" id="TIGR00109">
    <property type="entry name" value="hemH"/>
    <property type="match status" value="1"/>
</dbReference>
<name>A0A9P4Q3E8_9PEZI</name>
<dbReference type="Pfam" id="PF00762">
    <property type="entry name" value="Ferrochelatase"/>
    <property type="match status" value="1"/>
</dbReference>
<comment type="catalytic activity">
    <reaction evidence="12">
        <text>heme b + 2 H(+) = protoporphyrin IX + Fe(2+)</text>
        <dbReference type="Rhea" id="RHEA:22584"/>
        <dbReference type="ChEBI" id="CHEBI:15378"/>
        <dbReference type="ChEBI" id="CHEBI:29033"/>
        <dbReference type="ChEBI" id="CHEBI:57306"/>
        <dbReference type="ChEBI" id="CHEBI:60344"/>
        <dbReference type="EC" id="4.98.1.1"/>
    </reaction>
</comment>
<keyword evidence="10 12" id="KW-0456">Lyase</keyword>
<keyword evidence="5" id="KW-0809">Transit peptide</keyword>
<dbReference type="CDD" id="cd03411">
    <property type="entry name" value="Ferrochelatase_N"/>
    <property type="match status" value="1"/>
</dbReference>
<organism evidence="13 14">
    <name type="scientific">Polychaeton citri CBS 116435</name>
    <dbReference type="NCBI Taxonomy" id="1314669"/>
    <lineage>
        <taxon>Eukaryota</taxon>
        <taxon>Fungi</taxon>
        <taxon>Dikarya</taxon>
        <taxon>Ascomycota</taxon>
        <taxon>Pezizomycotina</taxon>
        <taxon>Dothideomycetes</taxon>
        <taxon>Dothideomycetidae</taxon>
        <taxon>Capnodiales</taxon>
        <taxon>Capnodiaceae</taxon>
        <taxon>Polychaeton</taxon>
    </lineage>
</organism>
<evidence type="ECO:0000256" key="11">
    <source>
        <dbReference type="ARBA" id="ARBA00023244"/>
    </source>
</evidence>
<evidence type="ECO:0000313" key="13">
    <source>
        <dbReference type="EMBL" id="KAF2717322.1"/>
    </source>
</evidence>
<dbReference type="InterPro" id="IPR001015">
    <property type="entry name" value="Ferrochelatase"/>
</dbReference>
<gene>
    <name evidence="13" type="ORF">K431DRAFT_288626</name>
</gene>
<sequence>MSARRPLQALSKRASPSQIQHLQQRSRLWNHSSLQARALATTVPPVTQDSLSKNGPTAIVFMNMGGPATTDEVGGFLSRLFADGDLIPLGPLQNYLGPLISRRRTPKIKKQYADIGGGSPIRKWSEYQAEEMCKILDREHPPSAPHKPYVAFRYANPLTEEMYTKLLEDGFGRGKGGRAVAFTQYPQYSCSTTGSSLNELWKWRQRMESPSRNKSLDAASADGGIQWSVIDRWPTHPGLVEAFAQNIEATLQTYPPEVRDSVVLLYSAHSLPMSVVNRGDPYPAEVAATVWAVQQRLGHKNPYRLVWQSQVGPSAWLGAQTAATVPNLIKKGQKDLILIPIAFTSDHIETLFEIDQEVIEEANELGAEGRVRRAESLNGSPTFIRALADLAISHLDSGEVCSRQMGLRCPGCTSEKCLAQKRFFTGQQEQNNEAVTL</sequence>
<dbReference type="GO" id="GO:0004325">
    <property type="term" value="F:ferrochelatase activity"/>
    <property type="evidence" value="ECO:0007669"/>
    <property type="project" value="UniProtKB-UniRule"/>
</dbReference>
<dbReference type="SUPFAM" id="SSF53800">
    <property type="entry name" value="Chelatase"/>
    <property type="match status" value="1"/>
</dbReference>
<evidence type="ECO:0000313" key="14">
    <source>
        <dbReference type="Proteomes" id="UP000799441"/>
    </source>
</evidence>
<comment type="similarity">
    <text evidence="3 12">Belongs to the ferrochelatase family.</text>
</comment>
<keyword evidence="9" id="KW-0472">Membrane</keyword>
<dbReference type="InterPro" id="IPR033644">
    <property type="entry name" value="Ferrochelatase_C"/>
</dbReference>
<dbReference type="EMBL" id="MU003846">
    <property type="protein sequence ID" value="KAF2717322.1"/>
    <property type="molecule type" value="Genomic_DNA"/>
</dbReference>
<dbReference type="FunFam" id="3.40.50.1400:FF:000003">
    <property type="entry name" value="Ferrochelatase"/>
    <property type="match status" value="1"/>
</dbReference>
<dbReference type="GO" id="GO:0005743">
    <property type="term" value="C:mitochondrial inner membrane"/>
    <property type="evidence" value="ECO:0007669"/>
    <property type="project" value="UniProtKB-SubCell"/>
</dbReference>
<evidence type="ECO:0000256" key="7">
    <source>
        <dbReference type="ARBA" id="ARBA00023128"/>
    </source>
</evidence>
<evidence type="ECO:0000256" key="12">
    <source>
        <dbReference type="RuleBase" id="RU000607"/>
    </source>
</evidence>
<evidence type="ECO:0000256" key="5">
    <source>
        <dbReference type="ARBA" id="ARBA00022946"/>
    </source>
</evidence>
<evidence type="ECO:0000256" key="4">
    <source>
        <dbReference type="ARBA" id="ARBA00022792"/>
    </source>
</evidence>
<comment type="function">
    <text evidence="12">Catalyzes the ferrous insertion into protoporphyrin IX.</text>
</comment>
<dbReference type="HAMAP" id="MF_00323">
    <property type="entry name" value="Ferrochelatase"/>
    <property type="match status" value="1"/>
</dbReference>
<keyword evidence="6 12" id="KW-0408">Iron</keyword>
<dbReference type="PROSITE" id="PS00534">
    <property type="entry name" value="FERROCHELATASE"/>
    <property type="match status" value="1"/>
</dbReference>
<dbReference type="PANTHER" id="PTHR11108">
    <property type="entry name" value="FERROCHELATASE"/>
    <property type="match status" value="1"/>
</dbReference>
<keyword evidence="4 12" id="KW-0999">Mitochondrion inner membrane</keyword>
<keyword evidence="8 12" id="KW-0350">Heme biosynthesis</keyword>
<dbReference type="InterPro" id="IPR019772">
    <property type="entry name" value="Ferrochelatase_AS"/>
</dbReference>
<dbReference type="Proteomes" id="UP000799441">
    <property type="component" value="Unassembled WGS sequence"/>
</dbReference>
<keyword evidence="14" id="KW-1185">Reference proteome</keyword>
<evidence type="ECO:0000256" key="3">
    <source>
        <dbReference type="ARBA" id="ARBA00007718"/>
    </source>
</evidence>
<dbReference type="PANTHER" id="PTHR11108:SF1">
    <property type="entry name" value="FERROCHELATASE, MITOCHONDRIAL"/>
    <property type="match status" value="1"/>
</dbReference>
<protein>
    <recommendedName>
        <fullName evidence="12">Ferrochelatase</fullName>
        <ecNumber evidence="12">4.98.1.1</ecNumber>
    </recommendedName>
</protein>
<evidence type="ECO:0000256" key="10">
    <source>
        <dbReference type="ARBA" id="ARBA00023239"/>
    </source>
</evidence>
<evidence type="ECO:0000256" key="1">
    <source>
        <dbReference type="ARBA" id="ARBA00004443"/>
    </source>
</evidence>
<comment type="pathway">
    <text evidence="2 12">Porphyrin-containing compound metabolism; protoheme biosynthesis; protoheme from protoporphyrin-IX: step 1/1.</text>
</comment>
<dbReference type="OrthoDB" id="1323at2759"/>
<evidence type="ECO:0000256" key="9">
    <source>
        <dbReference type="ARBA" id="ARBA00023136"/>
    </source>
</evidence>
<reference evidence="13" key="1">
    <citation type="journal article" date="2020" name="Stud. Mycol.">
        <title>101 Dothideomycetes genomes: a test case for predicting lifestyles and emergence of pathogens.</title>
        <authorList>
            <person name="Haridas S."/>
            <person name="Albert R."/>
            <person name="Binder M."/>
            <person name="Bloem J."/>
            <person name="Labutti K."/>
            <person name="Salamov A."/>
            <person name="Andreopoulos B."/>
            <person name="Baker S."/>
            <person name="Barry K."/>
            <person name="Bills G."/>
            <person name="Bluhm B."/>
            <person name="Cannon C."/>
            <person name="Castanera R."/>
            <person name="Culley D."/>
            <person name="Daum C."/>
            <person name="Ezra D."/>
            <person name="Gonzalez J."/>
            <person name="Henrissat B."/>
            <person name="Kuo A."/>
            <person name="Liang C."/>
            <person name="Lipzen A."/>
            <person name="Lutzoni F."/>
            <person name="Magnuson J."/>
            <person name="Mondo S."/>
            <person name="Nolan M."/>
            <person name="Ohm R."/>
            <person name="Pangilinan J."/>
            <person name="Park H.-J."/>
            <person name="Ramirez L."/>
            <person name="Alfaro M."/>
            <person name="Sun H."/>
            <person name="Tritt A."/>
            <person name="Yoshinaga Y."/>
            <person name="Zwiers L.-H."/>
            <person name="Turgeon B."/>
            <person name="Goodwin S."/>
            <person name="Spatafora J."/>
            <person name="Crous P."/>
            <person name="Grigoriev I."/>
        </authorList>
    </citation>
    <scope>NUCLEOTIDE SEQUENCE</scope>
    <source>
        <strain evidence="13">CBS 116435</strain>
    </source>
</reference>